<evidence type="ECO:0000313" key="2">
    <source>
        <dbReference type="EMBL" id="OWF56034.1"/>
    </source>
</evidence>
<dbReference type="PANTHER" id="PTHR21615:SF2">
    <property type="entry name" value="CYCLIN N-TERMINAL DOMAIN-CONTAINING PROTEIN 1"/>
    <property type="match status" value="1"/>
</dbReference>
<comment type="caution">
    <text evidence="2">The sequence shown here is derived from an EMBL/GenBank/DDBJ whole genome shotgun (WGS) entry which is preliminary data.</text>
</comment>
<dbReference type="SUPFAM" id="SSF47954">
    <property type="entry name" value="Cyclin-like"/>
    <property type="match status" value="1"/>
</dbReference>
<dbReference type="CDD" id="cd20541">
    <property type="entry name" value="CYCLIN_CNTD1"/>
    <property type="match status" value="1"/>
</dbReference>
<gene>
    <name evidence="2" type="ORF">KP79_PYT20962</name>
</gene>
<dbReference type="EMBL" id="NEDP02000370">
    <property type="protein sequence ID" value="OWF56034.1"/>
    <property type="molecule type" value="Genomic_DNA"/>
</dbReference>
<protein>
    <submittedName>
        <fullName evidence="2">Cyclin N-terminal domain-containing protein 1</fullName>
    </submittedName>
</protein>
<evidence type="ECO:0000313" key="3">
    <source>
        <dbReference type="Proteomes" id="UP000242188"/>
    </source>
</evidence>
<dbReference type="PANTHER" id="PTHR21615">
    <property type="entry name" value="CYCLIN N-TERMINAL DOMAIN-CONTAINING PROTEIN 1"/>
    <property type="match status" value="1"/>
</dbReference>
<dbReference type="Gene3D" id="1.10.472.10">
    <property type="entry name" value="Cyclin-like"/>
    <property type="match status" value="1"/>
</dbReference>
<dbReference type="Pfam" id="PF00134">
    <property type="entry name" value="Cyclin_N"/>
    <property type="match status" value="1"/>
</dbReference>
<name>A0A210R548_MIZYE</name>
<dbReference type="STRING" id="6573.A0A210R548"/>
<dbReference type="GO" id="GO:0007131">
    <property type="term" value="P:reciprocal meiotic recombination"/>
    <property type="evidence" value="ECO:0007669"/>
    <property type="project" value="TreeGrafter"/>
</dbReference>
<accession>A0A210R548</accession>
<dbReference type="AlphaFoldDB" id="A0A210R548"/>
<keyword evidence="3" id="KW-1185">Reference proteome</keyword>
<proteinExistence type="predicted"/>
<feature type="domain" description="Cyclin N-terminal" evidence="1">
    <location>
        <begin position="56"/>
        <end position="176"/>
    </location>
</feature>
<sequence>MDRIFGTPEEPLFNDKCTAVTADILQEWLISLASINNKTITISSPQEGLFKTGEYAEFVFNTCDQFKMAPEAKYLALEIFDRFMVHHIKDLYSHVIQSGSKHCQADWRALLDRIKNQLKLRAVSCCQIASKLTSHYKVVSASKARRFLRDYCGHRYTADGILQSELRVLKTLNYNVTVPSTLTYIETLLEILGYNDHEADVKVYHAVAMQVLTVVYIRYSEVYKRLFEVTGLSPQCTDRKKYMAVKADKMLLAASVIVSSVYLADQLLSDRITDQLSRITHIPCDDIIDLTSVIVQLVSEDK</sequence>
<dbReference type="OrthoDB" id="9983043at2759"/>
<dbReference type="InterPro" id="IPR036915">
    <property type="entry name" value="Cyclin-like_sf"/>
</dbReference>
<organism evidence="2 3">
    <name type="scientific">Mizuhopecten yessoensis</name>
    <name type="common">Japanese scallop</name>
    <name type="synonym">Patinopecten yessoensis</name>
    <dbReference type="NCBI Taxonomy" id="6573"/>
    <lineage>
        <taxon>Eukaryota</taxon>
        <taxon>Metazoa</taxon>
        <taxon>Spiralia</taxon>
        <taxon>Lophotrochozoa</taxon>
        <taxon>Mollusca</taxon>
        <taxon>Bivalvia</taxon>
        <taxon>Autobranchia</taxon>
        <taxon>Pteriomorphia</taxon>
        <taxon>Pectinida</taxon>
        <taxon>Pectinoidea</taxon>
        <taxon>Pectinidae</taxon>
        <taxon>Mizuhopecten</taxon>
    </lineage>
</organism>
<dbReference type="Proteomes" id="UP000242188">
    <property type="component" value="Unassembled WGS sequence"/>
</dbReference>
<dbReference type="InterPro" id="IPR006671">
    <property type="entry name" value="Cyclin_N"/>
</dbReference>
<reference evidence="2 3" key="1">
    <citation type="journal article" date="2017" name="Nat. Ecol. Evol.">
        <title>Scallop genome provides insights into evolution of bilaterian karyotype and development.</title>
        <authorList>
            <person name="Wang S."/>
            <person name="Zhang J."/>
            <person name="Jiao W."/>
            <person name="Li J."/>
            <person name="Xun X."/>
            <person name="Sun Y."/>
            <person name="Guo X."/>
            <person name="Huan P."/>
            <person name="Dong B."/>
            <person name="Zhang L."/>
            <person name="Hu X."/>
            <person name="Sun X."/>
            <person name="Wang J."/>
            <person name="Zhao C."/>
            <person name="Wang Y."/>
            <person name="Wang D."/>
            <person name="Huang X."/>
            <person name="Wang R."/>
            <person name="Lv J."/>
            <person name="Li Y."/>
            <person name="Zhang Z."/>
            <person name="Liu B."/>
            <person name="Lu W."/>
            <person name="Hui Y."/>
            <person name="Liang J."/>
            <person name="Zhou Z."/>
            <person name="Hou R."/>
            <person name="Li X."/>
            <person name="Liu Y."/>
            <person name="Li H."/>
            <person name="Ning X."/>
            <person name="Lin Y."/>
            <person name="Zhao L."/>
            <person name="Xing Q."/>
            <person name="Dou J."/>
            <person name="Li Y."/>
            <person name="Mao J."/>
            <person name="Guo H."/>
            <person name="Dou H."/>
            <person name="Li T."/>
            <person name="Mu C."/>
            <person name="Jiang W."/>
            <person name="Fu Q."/>
            <person name="Fu X."/>
            <person name="Miao Y."/>
            <person name="Liu J."/>
            <person name="Yu Q."/>
            <person name="Li R."/>
            <person name="Liao H."/>
            <person name="Li X."/>
            <person name="Kong Y."/>
            <person name="Jiang Z."/>
            <person name="Chourrout D."/>
            <person name="Li R."/>
            <person name="Bao Z."/>
        </authorList>
    </citation>
    <scope>NUCLEOTIDE SEQUENCE [LARGE SCALE GENOMIC DNA]</scope>
    <source>
        <strain evidence="2 3">PY_sf001</strain>
    </source>
</reference>
<evidence type="ECO:0000259" key="1">
    <source>
        <dbReference type="Pfam" id="PF00134"/>
    </source>
</evidence>
<dbReference type="GO" id="GO:0035861">
    <property type="term" value="C:site of double-strand break"/>
    <property type="evidence" value="ECO:0007669"/>
    <property type="project" value="TreeGrafter"/>
</dbReference>